<evidence type="ECO:0000313" key="5">
    <source>
        <dbReference type="EMBL" id="TXL82040.1"/>
    </source>
</evidence>
<dbReference type="PROSITE" id="PS01124">
    <property type="entry name" value="HTH_ARAC_FAMILY_2"/>
    <property type="match status" value="1"/>
</dbReference>
<evidence type="ECO:0000256" key="3">
    <source>
        <dbReference type="ARBA" id="ARBA00023163"/>
    </source>
</evidence>
<comment type="caution">
    <text evidence="5">The sequence shown here is derived from an EMBL/GenBank/DDBJ whole genome shotgun (WGS) entry which is preliminary data.</text>
</comment>
<keyword evidence="2" id="KW-0238">DNA-binding</keyword>
<accession>A0A5C8PVZ2</accession>
<name>A0A5C8PVZ2_9HYPH</name>
<reference evidence="5 6" key="1">
    <citation type="submission" date="2019-06" db="EMBL/GenBank/DDBJ databases">
        <title>New taxonomy in bacterial strain CC-CFT640, isolated from vineyard.</title>
        <authorList>
            <person name="Lin S.-Y."/>
            <person name="Tsai C.-F."/>
            <person name="Young C.-C."/>
        </authorList>
    </citation>
    <scope>NUCLEOTIDE SEQUENCE [LARGE SCALE GENOMIC DNA]</scope>
    <source>
        <strain evidence="5 6">CC-CFT640</strain>
    </source>
</reference>
<dbReference type="SMART" id="SM00342">
    <property type="entry name" value="HTH_ARAC"/>
    <property type="match status" value="1"/>
</dbReference>
<dbReference type="EMBL" id="VDUZ01000002">
    <property type="protein sequence ID" value="TXL82040.1"/>
    <property type="molecule type" value="Genomic_DNA"/>
</dbReference>
<dbReference type="OrthoDB" id="110167at2"/>
<dbReference type="PROSITE" id="PS00041">
    <property type="entry name" value="HTH_ARAC_FAMILY_1"/>
    <property type="match status" value="1"/>
</dbReference>
<keyword evidence="1" id="KW-0805">Transcription regulation</keyword>
<gene>
    <name evidence="5" type="ORF">FHP25_02970</name>
</gene>
<dbReference type="PANTHER" id="PTHR46796:SF14">
    <property type="entry name" value="TRANSCRIPTIONAL REGULATORY PROTEIN"/>
    <property type="match status" value="1"/>
</dbReference>
<dbReference type="InterPro" id="IPR018062">
    <property type="entry name" value="HTH_AraC-typ_CS"/>
</dbReference>
<dbReference type="GO" id="GO:0043565">
    <property type="term" value="F:sequence-specific DNA binding"/>
    <property type="evidence" value="ECO:0007669"/>
    <property type="project" value="InterPro"/>
</dbReference>
<dbReference type="SUPFAM" id="SSF46689">
    <property type="entry name" value="Homeodomain-like"/>
    <property type="match status" value="2"/>
</dbReference>
<sequence length="294" mass="32274">MQARSVFGAGETHGILQQVGAQVSASSDGLGWTSAFASTQREQPFEARFHAHADCLMVLHRGGPVDMIYNTGRHAVSRHIPKGGVFFLPAGQECHVHLRGPLDTTHIYLRASLFERENGPIAALTGLAPLLGERDPVLEHLAGAVGTIIAEAAPSLAVDPIATALAGRFIDMNFRQRPAEPRRRYQLTGRQLRRVHDFVEANIGADIRLDAMARTCGVSPDHFLRTFKATAGVSPYQYVLTRRVERAKRLLTEEAGSSLADIAARCGFSHQEHLSRMFRRFTGSTPGRYRRDGS</sequence>
<evidence type="ECO:0000256" key="1">
    <source>
        <dbReference type="ARBA" id="ARBA00023015"/>
    </source>
</evidence>
<dbReference type="PANTHER" id="PTHR46796">
    <property type="entry name" value="HTH-TYPE TRANSCRIPTIONAL ACTIVATOR RHAS-RELATED"/>
    <property type="match status" value="1"/>
</dbReference>
<proteinExistence type="predicted"/>
<evidence type="ECO:0000256" key="2">
    <source>
        <dbReference type="ARBA" id="ARBA00023125"/>
    </source>
</evidence>
<evidence type="ECO:0000313" key="6">
    <source>
        <dbReference type="Proteomes" id="UP000321638"/>
    </source>
</evidence>
<dbReference type="Proteomes" id="UP000321638">
    <property type="component" value="Unassembled WGS sequence"/>
</dbReference>
<dbReference type="Gene3D" id="1.10.10.60">
    <property type="entry name" value="Homeodomain-like"/>
    <property type="match status" value="2"/>
</dbReference>
<protein>
    <submittedName>
        <fullName evidence="5">Helix-turn-helix transcriptional regulator</fullName>
    </submittedName>
</protein>
<dbReference type="InterPro" id="IPR050204">
    <property type="entry name" value="AraC_XylS_family_regulators"/>
</dbReference>
<keyword evidence="3" id="KW-0804">Transcription</keyword>
<dbReference type="GO" id="GO:0003700">
    <property type="term" value="F:DNA-binding transcription factor activity"/>
    <property type="evidence" value="ECO:0007669"/>
    <property type="project" value="InterPro"/>
</dbReference>
<organism evidence="5 6">
    <name type="scientific">Vineibacter terrae</name>
    <dbReference type="NCBI Taxonomy" id="2586908"/>
    <lineage>
        <taxon>Bacteria</taxon>
        <taxon>Pseudomonadati</taxon>
        <taxon>Pseudomonadota</taxon>
        <taxon>Alphaproteobacteria</taxon>
        <taxon>Hyphomicrobiales</taxon>
        <taxon>Vineibacter</taxon>
    </lineage>
</organism>
<evidence type="ECO:0000259" key="4">
    <source>
        <dbReference type="PROSITE" id="PS01124"/>
    </source>
</evidence>
<feature type="domain" description="HTH araC/xylS-type" evidence="4">
    <location>
        <begin position="193"/>
        <end position="292"/>
    </location>
</feature>
<dbReference type="InterPro" id="IPR018060">
    <property type="entry name" value="HTH_AraC"/>
</dbReference>
<dbReference type="Pfam" id="PF12833">
    <property type="entry name" value="HTH_18"/>
    <property type="match status" value="1"/>
</dbReference>
<dbReference type="InterPro" id="IPR009057">
    <property type="entry name" value="Homeodomain-like_sf"/>
</dbReference>
<keyword evidence="6" id="KW-1185">Reference proteome</keyword>
<dbReference type="RefSeq" id="WP_147845396.1">
    <property type="nucleotide sequence ID" value="NZ_VDUZ01000002.1"/>
</dbReference>
<dbReference type="AlphaFoldDB" id="A0A5C8PVZ2"/>